<dbReference type="Proteomes" id="UP000611500">
    <property type="component" value="Unassembled WGS sequence"/>
</dbReference>
<proteinExistence type="predicted"/>
<feature type="domain" description="Multidrug resistance protein MdtA-like barrel-sandwich hybrid" evidence="3">
    <location>
        <begin position="59"/>
        <end position="226"/>
    </location>
</feature>
<dbReference type="PANTHER" id="PTHR30438">
    <property type="entry name" value="36 KDA ANTIGEN-RELATED"/>
    <property type="match status" value="1"/>
</dbReference>
<keyword evidence="5" id="KW-1185">Reference proteome</keyword>
<sequence length="339" mass="36610">MARQIFTRILGSALLGGALVLQAAPLHAETNFEKLLHRFGGSDRYENIASSNGRLEAQSVDVATKYAGRLTEVVAHEGDIVEAGAVVARIDDRDTQAQLNAAKAAVLRAKASKQIAEAAVMQAESALSVAQTNFKRVKQLNADGHAADSVLDDATNTLKAAEASLASAKAQISDADAMIAASEADVERLNISLDDLTIRAPLKGRVLYRLHEPGEVVAAGTPVFTMLDLTQVYMNIYLPAPVVGPLVLNDEARIILDPVSNYVIPARVTFIAPQSQFTPKAVETQEEREELVFRVKLTIPRELLEKFEDQVKVGVRGLGFVRTAPDAQWPADLQVKLPE</sequence>
<organism evidence="4 5">
    <name type="scientific">Pseudodonghicola xiamenensis</name>
    <dbReference type="NCBI Taxonomy" id="337702"/>
    <lineage>
        <taxon>Bacteria</taxon>
        <taxon>Pseudomonadati</taxon>
        <taxon>Pseudomonadota</taxon>
        <taxon>Alphaproteobacteria</taxon>
        <taxon>Rhodobacterales</taxon>
        <taxon>Paracoccaceae</taxon>
        <taxon>Pseudodonghicola</taxon>
    </lineage>
</organism>
<feature type="signal peptide" evidence="2">
    <location>
        <begin position="1"/>
        <end position="23"/>
    </location>
</feature>
<keyword evidence="2" id="KW-0732">Signal</keyword>
<dbReference type="RefSeq" id="WP_051312455.1">
    <property type="nucleotide sequence ID" value="NZ_BNAP01000012.1"/>
</dbReference>
<dbReference type="Gene3D" id="1.10.287.470">
    <property type="entry name" value="Helix hairpin bin"/>
    <property type="match status" value="1"/>
</dbReference>
<accession>A0A8J3MDU6</accession>
<dbReference type="Gene3D" id="2.40.50.100">
    <property type="match status" value="1"/>
</dbReference>
<reference evidence="4" key="1">
    <citation type="journal article" date="2014" name="Int. J. Syst. Evol. Microbiol.">
        <title>Complete genome sequence of Corynebacterium casei LMG S-19264T (=DSM 44701T), isolated from a smear-ripened cheese.</title>
        <authorList>
            <consortium name="US DOE Joint Genome Institute (JGI-PGF)"/>
            <person name="Walter F."/>
            <person name="Albersmeier A."/>
            <person name="Kalinowski J."/>
            <person name="Ruckert C."/>
        </authorList>
    </citation>
    <scope>NUCLEOTIDE SEQUENCE</scope>
    <source>
        <strain evidence="4">CGMCC 1.7081</strain>
    </source>
</reference>
<keyword evidence="1" id="KW-0175">Coiled coil</keyword>
<dbReference type="InterPro" id="IPR058625">
    <property type="entry name" value="MdtA-like_BSH"/>
</dbReference>
<protein>
    <submittedName>
        <fullName evidence="4">Hemolysin secretion protein D</fullName>
    </submittedName>
</protein>
<dbReference type="SUPFAM" id="SSF111369">
    <property type="entry name" value="HlyD-like secretion proteins"/>
    <property type="match status" value="1"/>
</dbReference>
<evidence type="ECO:0000313" key="5">
    <source>
        <dbReference type="Proteomes" id="UP000611500"/>
    </source>
</evidence>
<evidence type="ECO:0000256" key="1">
    <source>
        <dbReference type="SAM" id="Coils"/>
    </source>
</evidence>
<dbReference type="PANTHER" id="PTHR30438:SF2">
    <property type="entry name" value="MEMBRANE PROTEIN"/>
    <property type="match status" value="1"/>
</dbReference>
<dbReference type="GO" id="GO:0005886">
    <property type="term" value="C:plasma membrane"/>
    <property type="evidence" value="ECO:0007669"/>
    <property type="project" value="TreeGrafter"/>
</dbReference>
<dbReference type="EMBL" id="BNAP01000012">
    <property type="protein sequence ID" value="GHG94053.1"/>
    <property type="molecule type" value="Genomic_DNA"/>
</dbReference>
<name>A0A8J3MDU6_9RHOB</name>
<feature type="chain" id="PRO_5035234728" evidence="2">
    <location>
        <begin position="24"/>
        <end position="339"/>
    </location>
</feature>
<comment type="caution">
    <text evidence="4">The sequence shown here is derived from an EMBL/GenBank/DDBJ whole genome shotgun (WGS) entry which is preliminary data.</text>
</comment>
<evidence type="ECO:0000313" key="4">
    <source>
        <dbReference type="EMBL" id="GHG94053.1"/>
    </source>
</evidence>
<reference evidence="4" key="2">
    <citation type="submission" date="2020-09" db="EMBL/GenBank/DDBJ databases">
        <authorList>
            <person name="Sun Q."/>
            <person name="Zhou Y."/>
        </authorList>
    </citation>
    <scope>NUCLEOTIDE SEQUENCE</scope>
    <source>
        <strain evidence="4">CGMCC 1.7081</strain>
    </source>
</reference>
<evidence type="ECO:0000259" key="3">
    <source>
        <dbReference type="Pfam" id="PF25917"/>
    </source>
</evidence>
<dbReference type="Pfam" id="PF25917">
    <property type="entry name" value="BSH_RND"/>
    <property type="match status" value="1"/>
</dbReference>
<dbReference type="Gene3D" id="2.40.30.170">
    <property type="match status" value="1"/>
</dbReference>
<dbReference type="AlphaFoldDB" id="A0A8J3MDU6"/>
<feature type="coiled-coil region" evidence="1">
    <location>
        <begin position="151"/>
        <end position="199"/>
    </location>
</feature>
<gene>
    <name evidence="4" type="ORF">GCM10010961_26920</name>
</gene>
<evidence type="ECO:0000256" key="2">
    <source>
        <dbReference type="SAM" id="SignalP"/>
    </source>
</evidence>